<dbReference type="GO" id="GO:0016758">
    <property type="term" value="F:hexosyltransferase activity"/>
    <property type="evidence" value="ECO:0007669"/>
    <property type="project" value="TreeGrafter"/>
</dbReference>
<dbReference type="PATRIC" id="fig|301148.3.peg.3075"/>
<comment type="caution">
    <text evidence="3">The sequence shown here is derived from an EMBL/GenBank/DDBJ whole genome shotgun (WGS) entry which is preliminary data.</text>
</comment>
<dbReference type="InterPro" id="IPR001296">
    <property type="entry name" value="Glyco_trans_1"/>
</dbReference>
<evidence type="ECO:0000259" key="1">
    <source>
        <dbReference type="Pfam" id="PF00534"/>
    </source>
</evidence>
<dbReference type="InterPro" id="IPR028098">
    <property type="entry name" value="Glyco_trans_4-like_N"/>
</dbReference>
<dbReference type="PANTHER" id="PTHR45947:SF3">
    <property type="entry name" value="SULFOQUINOVOSYL TRANSFERASE SQD2"/>
    <property type="match status" value="1"/>
</dbReference>
<dbReference type="OrthoDB" id="9787617at2"/>
<name>A0A150M5B2_9BACI</name>
<dbReference type="Proteomes" id="UP000075683">
    <property type="component" value="Unassembled WGS sequence"/>
</dbReference>
<sequence>MRVLIVPSWYPTEERPNSGIFFKEQAIALQEQGLEVIVAYPEIHSIKELKKQKFKRGFYYNIEDGLETYRIKEYNFLPKIRRGSSIIYYLKLKNIFARLIKEGKRPDIIHAHSVLWGGWAAARISKKYNIPLIITEHSTAFLRGLIKDYQIPFIKEAFDQAKKVIVVGPGLEQELRKYIKEEKIQLIPNIVDTSRFKPNDNIKKSNKFRFFSLAFLTYKKGFDVLLKAFAKAFKGNREVELVIGGDGEERGNLEKLAVDLGIEKQVTFLGQLSREQAAMEMQKCDVFVLASRFETFGVVFIEALACGKPIIATKCGGPEMIVNKNNGVLIETDNIEQLSQSLICMRKRINQYNSSVIIKDCQKKFSKKAIVGELIKQYRYILKKNGVAKT</sequence>
<dbReference type="Pfam" id="PF13439">
    <property type="entry name" value="Glyco_transf_4"/>
    <property type="match status" value="1"/>
</dbReference>
<dbReference type="PANTHER" id="PTHR45947">
    <property type="entry name" value="SULFOQUINOVOSYL TRANSFERASE SQD2"/>
    <property type="match status" value="1"/>
</dbReference>
<accession>A0A150M5B2</accession>
<dbReference type="EMBL" id="LQYT01000037">
    <property type="protein sequence ID" value="KYD19797.1"/>
    <property type="molecule type" value="Genomic_DNA"/>
</dbReference>
<evidence type="ECO:0000259" key="2">
    <source>
        <dbReference type="Pfam" id="PF13439"/>
    </source>
</evidence>
<organism evidence="3 4">
    <name type="scientific">Caldibacillus debilis</name>
    <dbReference type="NCBI Taxonomy" id="301148"/>
    <lineage>
        <taxon>Bacteria</taxon>
        <taxon>Bacillati</taxon>
        <taxon>Bacillota</taxon>
        <taxon>Bacilli</taxon>
        <taxon>Bacillales</taxon>
        <taxon>Bacillaceae</taxon>
        <taxon>Caldibacillus</taxon>
    </lineage>
</organism>
<feature type="domain" description="Glycosyl transferase family 1" evidence="1">
    <location>
        <begin position="197"/>
        <end position="342"/>
    </location>
</feature>
<feature type="domain" description="Glycosyltransferase subfamily 4-like N-terminal" evidence="2">
    <location>
        <begin position="23"/>
        <end position="195"/>
    </location>
</feature>
<reference evidence="3 4" key="1">
    <citation type="submission" date="2016-01" db="EMBL/GenBank/DDBJ databases">
        <title>Draft Genome Sequences of Seven Thermophilic Sporeformers Isolated from Foods.</title>
        <authorList>
            <person name="Berendsen E.M."/>
            <person name="Wells-Bennik M.H."/>
            <person name="Krawcyk A.O."/>
            <person name="De Jong A."/>
            <person name="Holsappel S."/>
            <person name="Eijlander R.T."/>
            <person name="Kuipers O.P."/>
        </authorList>
    </citation>
    <scope>NUCLEOTIDE SEQUENCE [LARGE SCALE GENOMIC DNA]</scope>
    <source>
        <strain evidence="3 4">B4135</strain>
    </source>
</reference>
<evidence type="ECO:0000313" key="3">
    <source>
        <dbReference type="EMBL" id="KYD19797.1"/>
    </source>
</evidence>
<dbReference type="STRING" id="301148.B4135_0696"/>
<protein>
    <recommendedName>
        <fullName evidence="5">Glycosyltransferase family 4 protein</fullName>
    </recommendedName>
</protein>
<evidence type="ECO:0000313" key="4">
    <source>
        <dbReference type="Proteomes" id="UP000075683"/>
    </source>
</evidence>
<proteinExistence type="predicted"/>
<evidence type="ECO:0008006" key="5">
    <source>
        <dbReference type="Google" id="ProtNLM"/>
    </source>
</evidence>
<dbReference type="Gene3D" id="3.40.50.2000">
    <property type="entry name" value="Glycogen Phosphorylase B"/>
    <property type="match status" value="2"/>
</dbReference>
<gene>
    <name evidence="3" type="ORF">B4135_0696</name>
</gene>
<dbReference type="InterPro" id="IPR050194">
    <property type="entry name" value="Glycosyltransferase_grp1"/>
</dbReference>
<dbReference type="Pfam" id="PF00534">
    <property type="entry name" value="Glycos_transf_1"/>
    <property type="match status" value="1"/>
</dbReference>
<dbReference type="AlphaFoldDB" id="A0A150M5B2"/>
<dbReference type="SUPFAM" id="SSF53756">
    <property type="entry name" value="UDP-Glycosyltransferase/glycogen phosphorylase"/>
    <property type="match status" value="1"/>
</dbReference>